<sequence>MNTQAKEVHYKLSIILLLFGGFILLSSKTLEWKTWFHFTFILGLLCLIAGLIIGILSTYPSREKRAQQLSQETSPTQLP</sequence>
<gene>
    <name evidence="2" type="ORF">DRJ20_01925</name>
    <name evidence="3" type="ORF">DRJ26_01060</name>
</gene>
<evidence type="ECO:0000313" key="5">
    <source>
        <dbReference type="Proteomes" id="UP000269499"/>
    </source>
</evidence>
<evidence type="ECO:0000256" key="1">
    <source>
        <dbReference type="SAM" id="Phobius"/>
    </source>
</evidence>
<dbReference type="AlphaFoldDB" id="A0A497EWI0"/>
<feature type="transmembrane region" description="Helical" evidence="1">
    <location>
        <begin position="12"/>
        <end position="30"/>
    </location>
</feature>
<evidence type="ECO:0000313" key="2">
    <source>
        <dbReference type="EMBL" id="RLE51557.1"/>
    </source>
</evidence>
<dbReference type="EMBL" id="QMRA01000009">
    <property type="protein sequence ID" value="RLE55216.1"/>
    <property type="molecule type" value="Genomic_DNA"/>
</dbReference>
<comment type="caution">
    <text evidence="2">The sequence shown here is derived from an EMBL/GenBank/DDBJ whole genome shotgun (WGS) entry which is preliminary data.</text>
</comment>
<dbReference type="EMBL" id="QMQZ01000047">
    <property type="protein sequence ID" value="RLE51557.1"/>
    <property type="molecule type" value="Genomic_DNA"/>
</dbReference>
<dbReference type="Proteomes" id="UP000269499">
    <property type="component" value="Unassembled WGS sequence"/>
</dbReference>
<evidence type="ECO:0000313" key="3">
    <source>
        <dbReference type="EMBL" id="RLE55216.1"/>
    </source>
</evidence>
<evidence type="ECO:0000313" key="4">
    <source>
        <dbReference type="Proteomes" id="UP000268446"/>
    </source>
</evidence>
<feature type="transmembrane region" description="Helical" evidence="1">
    <location>
        <begin position="36"/>
        <end position="59"/>
    </location>
</feature>
<protein>
    <submittedName>
        <fullName evidence="2">Uncharacterized protein</fullName>
    </submittedName>
</protein>
<name>A0A497EWI0_9CREN</name>
<keyword evidence="1" id="KW-0472">Membrane</keyword>
<reference evidence="4 5" key="1">
    <citation type="submission" date="2018-06" db="EMBL/GenBank/DDBJ databases">
        <title>Extensive metabolic versatility and redundancy in microbially diverse, dynamic hydrothermal sediments.</title>
        <authorList>
            <person name="Dombrowski N."/>
            <person name="Teske A."/>
            <person name="Baker B.J."/>
        </authorList>
    </citation>
    <scope>NUCLEOTIDE SEQUENCE [LARGE SCALE GENOMIC DNA]</scope>
    <source>
        <strain evidence="3">B20_G2</strain>
        <strain evidence="2">B29_G17</strain>
    </source>
</reference>
<proteinExistence type="predicted"/>
<dbReference type="Proteomes" id="UP000268446">
    <property type="component" value="Unassembled WGS sequence"/>
</dbReference>
<organism evidence="2 4">
    <name type="scientific">Thermoproteota archaeon</name>
    <dbReference type="NCBI Taxonomy" id="2056631"/>
    <lineage>
        <taxon>Archaea</taxon>
        <taxon>Thermoproteota</taxon>
    </lineage>
</organism>
<keyword evidence="1" id="KW-1133">Transmembrane helix</keyword>
<accession>A0A497EWI0</accession>
<keyword evidence="1" id="KW-0812">Transmembrane</keyword>